<dbReference type="AlphaFoldDB" id="A0A7L8XEJ3"/>
<keyword evidence="7" id="KW-0520">NAD</keyword>
<keyword evidence="4 11" id="KW-0812">Transmembrane</keyword>
<keyword evidence="12" id="KW-0496">Mitochondrion</keyword>
<dbReference type="InterPro" id="IPR039428">
    <property type="entry name" value="NUOK/Mnh_C1-like"/>
</dbReference>
<dbReference type="GO" id="GO:0008137">
    <property type="term" value="F:NADH dehydrogenase (ubiquinone) activity"/>
    <property type="evidence" value="ECO:0007669"/>
    <property type="project" value="UniProtKB-EC"/>
</dbReference>
<evidence type="ECO:0000256" key="8">
    <source>
        <dbReference type="ARBA" id="ARBA00023136"/>
    </source>
</evidence>
<comment type="similarity">
    <text evidence="2">Belongs to the complex I subunit 4L family.</text>
</comment>
<evidence type="ECO:0000256" key="11">
    <source>
        <dbReference type="SAM" id="Phobius"/>
    </source>
</evidence>
<organism evidence="12">
    <name type="scientific">Stenopsyche angustata</name>
    <dbReference type="NCBI Taxonomy" id="1560148"/>
    <lineage>
        <taxon>Eukaryota</taxon>
        <taxon>Metazoa</taxon>
        <taxon>Ecdysozoa</taxon>
        <taxon>Arthropoda</taxon>
        <taxon>Hexapoda</taxon>
        <taxon>Insecta</taxon>
        <taxon>Pterygota</taxon>
        <taxon>Neoptera</taxon>
        <taxon>Endopterygota</taxon>
        <taxon>Trichoptera</taxon>
        <taxon>Annulipalpia</taxon>
        <taxon>Philopotamoidea</taxon>
        <taxon>Stenopsychidae</taxon>
        <taxon>Stenopsychinae</taxon>
        <taxon>Stenopsyche</taxon>
    </lineage>
</organism>
<name>A0A7L8XEJ3_9NEOP</name>
<dbReference type="Pfam" id="PF00420">
    <property type="entry name" value="Oxidored_q2"/>
    <property type="match status" value="1"/>
</dbReference>
<evidence type="ECO:0000313" key="12">
    <source>
        <dbReference type="EMBL" id="QOH91248.1"/>
    </source>
</evidence>
<evidence type="ECO:0000256" key="6">
    <source>
        <dbReference type="ARBA" id="ARBA00022989"/>
    </source>
</evidence>
<evidence type="ECO:0000256" key="3">
    <source>
        <dbReference type="ARBA" id="ARBA00016612"/>
    </source>
</evidence>
<evidence type="ECO:0000256" key="7">
    <source>
        <dbReference type="ARBA" id="ARBA00023027"/>
    </source>
</evidence>
<evidence type="ECO:0000256" key="1">
    <source>
        <dbReference type="ARBA" id="ARBA00004141"/>
    </source>
</evidence>
<evidence type="ECO:0000256" key="5">
    <source>
        <dbReference type="ARBA" id="ARBA00022967"/>
    </source>
</evidence>
<reference evidence="12" key="2">
    <citation type="submission" date="2020-06" db="EMBL/GenBank/DDBJ databases">
        <authorList>
            <person name="Wang Y."/>
            <person name="Zhong X."/>
        </authorList>
    </citation>
    <scope>NUCLEOTIDE SEQUENCE</scope>
</reference>
<reference evidence="12" key="1">
    <citation type="journal article" date="2020" name="Mitochondrial DNA Part B Resour">
        <title>Characterization of the complete mitochondrial genome of Stenopsyche angustata (Trichoptera, Stenopsychidae).</title>
        <authorList>
            <person name="Huang J.-C."/>
            <person name="Wang X.-X."/>
            <person name="Zhong X.-F."/>
            <person name="Li Y.-M."/>
            <person name="Qin H.-L."/>
            <person name="Wang Y.-J."/>
            <person name="Wang H."/>
        </authorList>
    </citation>
    <scope>NUCLEOTIDE SEQUENCE</scope>
</reference>
<keyword evidence="5" id="KW-1278">Translocase</keyword>
<evidence type="ECO:0000256" key="4">
    <source>
        <dbReference type="ARBA" id="ARBA00022692"/>
    </source>
</evidence>
<dbReference type="Gene3D" id="1.10.287.3510">
    <property type="match status" value="1"/>
</dbReference>
<comment type="catalytic activity">
    <reaction evidence="10">
        <text>a ubiquinone + NADH + 5 H(+)(in) = a ubiquinol + NAD(+) + 4 H(+)(out)</text>
        <dbReference type="Rhea" id="RHEA:29091"/>
        <dbReference type="Rhea" id="RHEA-COMP:9565"/>
        <dbReference type="Rhea" id="RHEA-COMP:9566"/>
        <dbReference type="ChEBI" id="CHEBI:15378"/>
        <dbReference type="ChEBI" id="CHEBI:16389"/>
        <dbReference type="ChEBI" id="CHEBI:17976"/>
        <dbReference type="ChEBI" id="CHEBI:57540"/>
        <dbReference type="ChEBI" id="CHEBI:57945"/>
        <dbReference type="EC" id="7.1.1.2"/>
    </reaction>
</comment>
<comment type="subcellular location">
    <subcellularLocation>
        <location evidence="1">Membrane</location>
        <topology evidence="1">Multi-pass membrane protein</topology>
    </subcellularLocation>
</comment>
<dbReference type="GO" id="GO:0016020">
    <property type="term" value="C:membrane"/>
    <property type="evidence" value="ECO:0007669"/>
    <property type="project" value="UniProtKB-SubCell"/>
</dbReference>
<evidence type="ECO:0000256" key="9">
    <source>
        <dbReference type="ARBA" id="ARBA00031586"/>
    </source>
</evidence>
<evidence type="ECO:0000256" key="10">
    <source>
        <dbReference type="ARBA" id="ARBA00049551"/>
    </source>
</evidence>
<feature type="transmembrane region" description="Helical" evidence="11">
    <location>
        <begin position="30"/>
        <end position="51"/>
    </location>
</feature>
<protein>
    <recommendedName>
        <fullName evidence="3">NADH-ubiquinone oxidoreductase chain 4L</fullName>
    </recommendedName>
    <alternativeName>
        <fullName evidence="9">NADH dehydrogenase subunit 4L</fullName>
    </alternativeName>
</protein>
<geneLocation type="mitochondrion" evidence="12"/>
<keyword evidence="8 11" id="KW-0472">Membrane</keyword>
<proteinExistence type="inferred from homology"/>
<keyword evidence="6 11" id="KW-1133">Transmembrane helix</keyword>
<feature type="transmembrane region" description="Helical" evidence="11">
    <location>
        <begin position="58"/>
        <end position="85"/>
    </location>
</feature>
<gene>
    <name evidence="12" type="primary">nad4l</name>
</gene>
<sequence>MMMINYLVLYIIMFVIGGVSFISFRNFLLLMLLSLELMMLALMMILLIFIFMFKSEFYLLILFMVMMVCEGVLGLSVLVMMMRIYGNDYFQSFNLLQC</sequence>
<dbReference type="EMBL" id="MT677866">
    <property type="protein sequence ID" value="QOH91248.1"/>
    <property type="molecule type" value="Genomic_DNA"/>
</dbReference>
<evidence type="ECO:0000256" key="2">
    <source>
        <dbReference type="ARBA" id="ARBA00010519"/>
    </source>
</evidence>
<feature type="transmembrane region" description="Helical" evidence="11">
    <location>
        <begin position="7"/>
        <end position="24"/>
    </location>
</feature>
<accession>A0A7L8XEJ3</accession>